<dbReference type="EMBL" id="QLMC01000002">
    <property type="protein sequence ID" value="RAK00104.1"/>
    <property type="molecule type" value="Genomic_DNA"/>
</dbReference>
<evidence type="ECO:0000259" key="2">
    <source>
        <dbReference type="Pfam" id="PF00849"/>
    </source>
</evidence>
<feature type="domain" description="Pseudouridine synthase RsuA/RluA-like" evidence="2">
    <location>
        <begin position="25"/>
        <end position="184"/>
    </location>
</feature>
<dbReference type="Gene3D" id="3.30.2350.10">
    <property type="entry name" value="Pseudouridine synthase"/>
    <property type="match status" value="1"/>
</dbReference>
<dbReference type="InterPro" id="IPR050188">
    <property type="entry name" value="RluA_PseudoU_synthase"/>
</dbReference>
<dbReference type="GO" id="GO:0009982">
    <property type="term" value="F:pseudouridine synthase activity"/>
    <property type="evidence" value="ECO:0007669"/>
    <property type="project" value="InterPro"/>
</dbReference>
<accession>A0A327X449</accession>
<dbReference type="PANTHER" id="PTHR21600:SF56">
    <property type="entry name" value="TRNA PSEUDOURIDINE SYNTHASE C"/>
    <property type="match status" value="1"/>
</dbReference>
<dbReference type="Proteomes" id="UP000248790">
    <property type="component" value="Unassembled WGS sequence"/>
</dbReference>
<dbReference type="GO" id="GO:0003723">
    <property type="term" value="F:RNA binding"/>
    <property type="evidence" value="ECO:0007669"/>
    <property type="project" value="InterPro"/>
</dbReference>
<keyword evidence="1" id="KW-0413">Isomerase</keyword>
<evidence type="ECO:0000313" key="4">
    <source>
        <dbReference type="Proteomes" id="UP000248790"/>
    </source>
</evidence>
<dbReference type="GO" id="GO:0000455">
    <property type="term" value="P:enzyme-directed rRNA pseudouridine synthesis"/>
    <property type="evidence" value="ECO:0007669"/>
    <property type="project" value="TreeGrafter"/>
</dbReference>
<dbReference type="GO" id="GO:0140098">
    <property type="term" value="F:catalytic activity, acting on RNA"/>
    <property type="evidence" value="ECO:0007669"/>
    <property type="project" value="UniProtKB-ARBA"/>
</dbReference>
<dbReference type="InterPro" id="IPR006145">
    <property type="entry name" value="PsdUridine_synth_RsuA/RluA"/>
</dbReference>
<dbReference type="SUPFAM" id="SSF55120">
    <property type="entry name" value="Pseudouridine synthase"/>
    <property type="match status" value="1"/>
</dbReference>
<evidence type="ECO:0000313" key="3">
    <source>
        <dbReference type="EMBL" id="RAK00104.1"/>
    </source>
</evidence>
<organism evidence="3 4">
    <name type="scientific">Larkinella arboricola</name>
    <dbReference type="NCBI Taxonomy" id="643671"/>
    <lineage>
        <taxon>Bacteria</taxon>
        <taxon>Pseudomonadati</taxon>
        <taxon>Bacteroidota</taxon>
        <taxon>Cytophagia</taxon>
        <taxon>Cytophagales</taxon>
        <taxon>Spirosomataceae</taxon>
        <taxon>Larkinella</taxon>
    </lineage>
</organism>
<comment type="caution">
    <text evidence="3">The sequence shown here is derived from an EMBL/GenBank/DDBJ whole genome shotgun (WGS) entry which is preliminary data.</text>
</comment>
<dbReference type="AlphaFoldDB" id="A0A327X449"/>
<reference evidence="3 4" key="1">
    <citation type="submission" date="2018-06" db="EMBL/GenBank/DDBJ databases">
        <title>Genomic Encyclopedia of Archaeal and Bacterial Type Strains, Phase II (KMG-II): from individual species to whole genera.</title>
        <authorList>
            <person name="Goeker M."/>
        </authorList>
    </citation>
    <scope>NUCLEOTIDE SEQUENCE [LARGE SCALE GENOMIC DNA]</scope>
    <source>
        <strain evidence="3 4">DSM 21851</strain>
    </source>
</reference>
<protein>
    <submittedName>
        <fullName evidence="3">tRNA pseudouridine65 synthase</fullName>
    </submittedName>
</protein>
<dbReference type="Pfam" id="PF00849">
    <property type="entry name" value="PseudoU_synth_2"/>
    <property type="match status" value="1"/>
</dbReference>
<keyword evidence="4" id="KW-1185">Reference proteome</keyword>
<dbReference type="PANTHER" id="PTHR21600">
    <property type="entry name" value="MITOCHONDRIAL RNA PSEUDOURIDINE SYNTHASE"/>
    <property type="match status" value="1"/>
</dbReference>
<name>A0A327X449_LARAB</name>
<dbReference type="OrthoDB" id="9807829at2"/>
<dbReference type="InterPro" id="IPR020103">
    <property type="entry name" value="PsdUridine_synth_cat_dom_sf"/>
</dbReference>
<dbReference type="RefSeq" id="WP_111627876.1">
    <property type="nucleotide sequence ID" value="NZ_QLMC01000002.1"/>
</dbReference>
<sequence length="261" mass="29607">MGEEQPEVGVIHSQKELEILYQSSDLVAVNKPHGLLVHRSIIASDASEFAVQLLRDQLGQRVYPVHRLDRKTGGVLLFALDETMNSLMQQQFADGKVDKTYLAIVRGYTPHELDIDYPLRVDERSAGSANAKVGTVQDAFTHLKTLRRTEISLPFGKHATSRYSLVELTPTTGRLHQLRKHMAHIFHPIIGDRPHGCNKQNRLFKEQFGMETMLLHAERIRFRHPLTDEEIAITAPWQAEFSRMLTVLFDTPDVNANTLPA</sequence>
<evidence type="ECO:0000256" key="1">
    <source>
        <dbReference type="ARBA" id="ARBA00023235"/>
    </source>
</evidence>
<gene>
    <name evidence="3" type="ORF">LX87_01802</name>
</gene>
<proteinExistence type="predicted"/>